<evidence type="ECO:0000313" key="1">
    <source>
        <dbReference type="EMBL" id="SHJ91302.1"/>
    </source>
</evidence>
<name>A0A1M6N6J6_9BACT</name>
<reference evidence="1 2" key="1">
    <citation type="submission" date="2016-11" db="EMBL/GenBank/DDBJ databases">
        <authorList>
            <person name="Jaros S."/>
            <person name="Januszkiewicz K."/>
            <person name="Wedrychowicz H."/>
        </authorList>
    </citation>
    <scope>NUCLEOTIDE SEQUENCE [LARGE SCALE GENOMIC DNA]</scope>
    <source>
        <strain evidence="1 2">DSM 27063</strain>
    </source>
</reference>
<dbReference type="EMBL" id="FQZE01000040">
    <property type="protein sequence ID" value="SHJ91302.1"/>
    <property type="molecule type" value="Genomic_DNA"/>
</dbReference>
<protein>
    <submittedName>
        <fullName evidence="1">Uncharacterized protein</fullName>
    </submittedName>
</protein>
<dbReference type="Proteomes" id="UP000184050">
    <property type="component" value="Unassembled WGS sequence"/>
</dbReference>
<dbReference type="AlphaFoldDB" id="A0A1M6N6J6"/>
<proteinExistence type="predicted"/>
<accession>A0A1M6N6J6</accession>
<organism evidence="1 2">
    <name type="scientific">Tangfeifania diversioriginum</name>
    <dbReference type="NCBI Taxonomy" id="1168035"/>
    <lineage>
        <taxon>Bacteria</taxon>
        <taxon>Pseudomonadati</taxon>
        <taxon>Bacteroidota</taxon>
        <taxon>Bacteroidia</taxon>
        <taxon>Marinilabiliales</taxon>
        <taxon>Prolixibacteraceae</taxon>
        <taxon>Tangfeifania</taxon>
    </lineage>
</organism>
<keyword evidence="2" id="KW-1185">Reference proteome</keyword>
<gene>
    <name evidence="1" type="ORF">SAMN05444280_1401</name>
</gene>
<sequence length="30" mass="3395">MNVLRNSVRLIGNLGEDPKVGFAEKLTIYF</sequence>
<evidence type="ECO:0000313" key="2">
    <source>
        <dbReference type="Proteomes" id="UP000184050"/>
    </source>
</evidence>